<evidence type="ECO:0000313" key="3">
    <source>
        <dbReference type="Proteomes" id="UP000306477"/>
    </source>
</evidence>
<feature type="transmembrane region" description="Helical" evidence="1">
    <location>
        <begin position="6"/>
        <end position="26"/>
    </location>
</feature>
<proteinExistence type="predicted"/>
<keyword evidence="1" id="KW-0812">Transmembrane</keyword>
<protein>
    <submittedName>
        <fullName evidence="2">Uncharacterized protein</fullName>
    </submittedName>
</protein>
<name>A0A4S3PJZ7_9BACI</name>
<keyword evidence="1" id="KW-0472">Membrane</keyword>
<gene>
    <name evidence="2" type="ORF">E1I69_21175</name>
</gene>
<keyword evidence="3" id="KW-1185">Reference proteome</keyword>
<sequence length="61" mass="7165">MNWIYLVIVIVMIPLGLWGLVARAKWLEEQSKKIKNENLFKKMITETTGCLPLRRRSSLFS</sequence>
<comment type="caution">
    <text evidence="2">The sequence shown here is derived from an EMBL/GenBank/DDBJ whole genome shotgun (WGS) entry which is preliminary data.</text>
</comment>
<evidence type="ECO:0000313" key="2">
    <source>
        <dbReference type="EMBL" id="THE09757.1"/>
    </source>
</evidence>
<dbReference type="RefSeq" id="WP_136381533.1">
    <property type="nucleotide sequence ID" value="NZ_SLUB01000064.1"/>
</dbReference>
<keyword evidence="1" id="KW-1133">Transmembrane helix</keyword>
<dbReference type="AlphaFoldDB" id="A0A4S3PJZ7"/>
<accession>A0A4S3PJZ7</accession>
<dbReference type="Proteomes" id="UP000306477">
    <property type="component" value="Unassembled WGS sequence"/>
</dbReference>
<evidence type="ECO:0000256" key="1">
    <source>
        <dbReference type="SAM" id="Phobius"/>
    </source>
</evidence>
<organism evidence="2 3">
    <name type="scientific">Bacillus timonensis</name>
    <dbReference type="NCBI Taxonomy" id="1033734"/>
    <lineage>
        <taxon>Bacteria</taxon>
        <taxon>Bacillati</taxon>
        <taxon>Bacillota</taxon>
        <taxon>Bacilli</taxon>
        <taxon>Bacillales</taxon>
        <taxon>Bacillaceae</taxon>
        <taxon>Bacillus</taxon>
    </lineage>
</organism>
<dbReference type="EMBL" id="SLUB01000064">
    <property type="protein sequence ID" value="THE09757.1"/>
    <property type="molecule type" value="Genomic_DNA"/>
</dbReference>
<reference evidence="2 3" key="1">
    <citation type="journal article" date="2019" name="Indoor Air">
        <title>Impacts of indoor surface finishes on bacterial viability.</title>
        <authorList>
            <person name="Hu J."/>
            <person name="Maamar S.B."/>
            <person name="Glawe A.J."/>
            <person name="Gottel N."/>
            <person name="Gilbert J.A."/>
            <person name="Hartmann E.M."/>
        </authorList>
    </citation>
    <scope>NUCLEOTIDE SEQUENCE [LARGE SCALE GENOMIC DNA]</scope>
    <source>
        <strain evidence="2 3">AF060A6</strain>
    </source>
</reference>